<name>A0A9P1MU51_9PELO</name>
<feature type="transmembrane region" description="Helical" evidence="1">
    <location>
        <begin position="266"/>
        <end position="287"/>
    </location>
</feature>
<sequence length="890" mass="101374">MDASAIGAYAFTAISILILAIVVIWIVLWKWTRKLVYELLTKTSRIIFSITHLVPLIVLIACFVVFQPWNAYSGGIESKEREEMKTESEILKKTANDAFDALSGASVVIPVVSIDAMLDKTKIIKAVDKEMHVELPETPNMDAFVNKEKHLDSVKNSGSCKALKDLEDTSIVAATIRSALTQFSKNSYYSDDLDIVLTNENARLRNMFNNDINGIAQYAENMKTNLITKWRASLLQFDDAIDVRWKKIVEHLDSILLTILVTDISLLYVPSAFALMFLIFSIVTIWTTEETSANRILFIINRLLFCLVAIILIACSIYPFFEFKPDCPIVEDKNVYFNFPIPTRNGAKNSHDILSTCSGNLFDSPNDDVLLLVEIGFFKYLKQLVVDKIVDAKKADEQASETSEKIDTLKKAWENKRTYVLKLGQLPADCDSSKTIINEYTSAFNAQDGKMKAFIGALKQRQENVNVVGEKVGKAIDEHVQEVSGMIATQVTKVNSAIKILSVNCRTTRALFARINNIKCSNGGEFKSVALTRAIVVFVLGLCSIYILFTYRAFGPLPRDDRVKWSEKISELTFEEMKKLFVFFIGPLKQEKEVFPLKTVRTKVKYRTPCVKETRIVLKNPKNDFIHANRVKMPNNSIFIATNAPLMEDKANKTDDTSGDFWEMVWQEKVNTIAMLCQVIEDGRQRCAQYFPEKEGNVLKFGDFAIKFIEIKKSDDLPSKTIWRRFELTNKKFAGEKRMINHINFVGWPDFSVPDDPKLVINLVKFVCETNENNAPIVVHCVAGLGRTGVFLAYAYAREFLKTFCDLNLVLVIKHIRAMRDSLIQNSLQYAFVFVCLVKSFQMDGLIKQKKIQRFLMILRFTERNLRIKTIQTAKLYYNSLKKLKLVKCN</sequence>
<dbReference type="Pfam" id="PF00102">
    <property type="entry name" value="Y_phosphatase"/>
    <property type="match status" value="1"/>
</dbReference>
<keyword evidence="1" id="KW-1133">Transmembrane helix</keyword>
<dbReference type="InterPro" id="IPR029021">
    <property type="entry name" value="Prot-tyrosine_phosphatase-like"/>
</dbReference>
<dbReference type="EMBL" id="CANHGI010000001">
    <property type="protein sequence ID" value="CAI5439790.1"/>
    <property type="molecule type" value="Genomic_DNA"/>
</dbReference>
<dbReference type="InterPro" id="IPR003595">
    <property type="entry name" value="Tyr_Pase_cat"/>
</dbReference>
<evidence type="ECO:0000313" key="4">
    <source>
        <dbReference type="EMBL" id="CAI5439790.1"/>
    </source>
</evidence>
<protein>
    <recommendedName>
        <fullName evidence="6">Protein-tyrosine-phosphatase</fullName>
    </recommendedName>
</protein>
<feature type="domain" description="Tyrosine specific protein phosphatases" evidence="3">
    <location>
        <begin position="758"/>
        <end position="831"/>
    </location>
</feature>
<feature type="domain" description="Tyrosine-protein phosphatase" evidence="2">
    <location>
        <begin position="601"/>
        <end position="840"/>
    </location>
</feature>
<evidence type="ECO:0000256" key="1">
    <source>
        <dbReference type="SAM" id="Phobius"/>
    </source>
</evidence>
<dbReference type="InterPro" id="IPR000242">
    <property type="entry name" value="PTP_cat"/>
</dbReference>
<dbReference type="InterPro" id="IPR016130">
    <property type="entry name" value="Tyr_Pase_AS"/>
</dbReference>
<dbReference type="AlphaFoldDB" id="A0A9P1MU51"/>
<dbReference type="InterPro" id="IPR000387">
    <property type="entry name" value="Tyr_Pase_dom"/>
</dbReference>
<dbReference type="Gene3D" id="3.90.190.10">
    <property type="entry name" value="Protein tyrosine phosphatase superfamily"/>
    <property type="match status" value="1"/>
</dbReference>
<dbReference type="Proteomes" id="UP001152747">
    <property type="component" value="Unassembled WGS sequence"/>
</dbReference>
<dbReference type="InterPro" id="IPR052782">
    <property type="entry name" value="Oocyte-zygote_transition_reg"/>
</dbReference>
<dbReference type="PROSITE" id="PS00383">
    <property type="entry name" value="TYR_PHOSPHATASE_1"/>
    <property type="match status" value="1"/>
</dbReference>
<evidence type="ECO:0000259" key="3">
    <source>
        <dbReference type="PROSITE" id="PS50056"/>
    </source>
</evidence>
<keyword evidence="5" id="KW-1185">Reference proteome</keyword>
<evidence type="ECO:0000313" key="5">
    <source>
        <dbReference type="Proteomes" id="UP001152747"/>
    </source>
</evidence>
<proteinExistence type="predicted"/>
<feature type="transmembrane region" description="Helical" evidence="1">
    <location>
        <begin position="299"/>
        <end position="321"/>
    </location>
</feature>
<dbReference type="CDD" id="cd00047">
    <property type="entry name" value="PTPc"/>
    <property type="match status" value="1"/>
</dbReference>
<comment type="caution">
    <text evidence="4">The sequence shown here is derived from an EMBL/GenBank/DDBJ whole genome shotgun (WGS) entry which is preliminary data.</text>
</comment>
<dbReference type="GO" id="GO:0004725">
    <property type="term" value="F:protein tyrosine phosphatase activity"/>
    <property type="evidence" value="ECO:0007669"/>
    <property type="project" value="InterPro"/>
</dbReference>
<reference evidence="4" key="1">
    <citation type="submission" date="2022-11" db="EMBL/GenBank/DDBJ databases">
        <authorList>
            <person name="Kikuchi T."/>
        </authorList>
    </citation>
    <scope>NUCLEOTIDE SEQUENCE</scope>
    <source>
        <strain evidence="4">PS1010</strain>
    </source>
</reference>
<dbReference type="PROSITE" id="PS50055">
    <property type="entry name" value="TYR_PHOSPHATASE_PTP"/>
    <property type="match status" value="1"/>
</dbReference>
<organism evidence="4 5">
    <name type="scientific">Caenorhabditis angaria</name>
    <dbReference type="NCBI Taxonomy" id="860376"/>
    <lineage>
        <taxon>Eukaryota</taxon>
        <taxon>Metazoa</taxon>
        <taxon>Ecdysozoa</taxon>
        <taxon>Nematoda</taxon>
        <taxon>Chromadorea</taxon>
        <taxon>Rhabditida</taxon>
        <taxon>Rhabditina</taxon>
        <taxon>Rhabditomorpha</taxon>
        <taxon>Rhabditoidea</taxon>
        <taxon>Rhabditidae</taxon>
        <taxon>Peloderinae</taxon>
        <taxon>Caenorhabditis</taxon>
    </lineage>
</organism>
<dbReference type="OrthoDB" id="10253954at2759"/>
<feature type="transmembrane region" description="Helical" evidence="1">
    <location>
        <begin position="50"/>
        <end position="69"/>
    </location>
</feature>
<dbReference type="SMART" id="SM00194">
    <property type="entry name" value="PTPc"/>
    <property type="match status" value="1"/>
</dbReference>
<dbReference type="PROSITE" id="PS50056">
    <property type="entry name" value="TYR_PHOSPHATASE_2"/>
    <property type="match status" value="1"/>
</dbReference>
<evidence type="ECO:0000259" key="2">
    <source>
        <dbReference type="PROSITE" id="PS50055"/>
    </source>
</evidence>
<feature type="transmembrane region" description="Helical" evidence="1">
    <location>
        <begin position="6"/>
        <end position="29"/>
    </location>
</feature>
<feature type="transmembrane region" description="Helical" evidence="1">
    <location>
        <begin position="530"/>
        <end position="549"/>
    </location>
</feature>
<dbReference type="PRINTS" id="PR00700">
    <property type="entry name" value="PRTYPHPHTASE"/>
</dbReference>
<evidence type="ECO:0008006" key="6">
    <source>
        <dbReference type="Google" id="ProtNLM"/>
    </source>
</evidence>
<keyword evidence="1" id="KW-0812">Transmembrane</keyword>
<dbReference type="SMART" id="SM00404">
    <property type="entry name" value="PTPc_motif"/>
    <property type="match status" value="1"/>
</dbReference>
<dbReference type="PANTHER" id="PTHR46163">
    <property type="entry name" value="TYROSINE-PROTEIN PHOSPHATASE-RELATED"/>
    <property type="match status" value="1"/>
</dbReference>
<gene>
    <name evidence="4" type="ORF">CAMP_LOCUS2427</name>
</gene>
<dbReference type="SUPFAM" id="SSF52799">
    <property type="entry name" value="(Phosphotyrosine protein) phosphatases II"/>
    <property type="match status" value="1"/>
</dbReference>
<keyword evidence="1" id="KW-0472">Membrane</keyword>
<accession>A0A9P1MU51</accession>